<protein>
    <recommendedName>
        <fullName evidence="7">Phage integrase family protein</fullName>
    </recommendedName>
</protein>
<organism evidence="5 6">
    <name type="scientific">Chenggangzhangella methanolivorans</name>
    <dbReference type="NCBI Taxonomy" id="1437009"/>
    <lineage>
        <taxon>Bacteria</taxon>
        <taxon>Pseudomonadati</taxon>
        <taxon>Pseudomonadota</taxon>
        <taxon>Alphaproteobacteria</taxon>
        <taxon>Hyphomicrobiales</taxon>
        <taxon>Methylopilaceae</taxon>
        <taxon>Chenggangzhangella</taxon>
    </lineage>
</organism>
<evidence type="ECO:0000256" key="1">
    <source>
        <dbReference type="ARBA" id="ARBA00008857"/>
    </source>
</evidence>
<keyword evidence="2" id="KW-0229">DNA integration</keyword>
<name>A0A9E6RC53_9HYPH</name>
<keyword evidence="6" id="KW-1185">Reference proteome</keyword>
<dbReference type="InterPro" id="IPR013762">
    <property type="entry name" value="Integrase-like_cat_sf"/>
</dbReference>
<evidence type="ECO:0000256" key="2">
    <source>
        <dbReference type="ARBA" id="ARBA00022908"/>
    </source>
</evidence>
<dbReference type="PANTHER" id="PTHR30629:SF2">
    <property type="entry name" value="PROPHAGE INTEGRASE INTS-RELATED"/>
    <property type="match status" value="1"/>
</dbReference>
<dbReference type="InterPro" id="IPR050808">
    <property type="entry name" value="Phage_Integrase"/>
</dbReference>
<keyword evidence="3" id="KW-0233">DNA recombination</keyword>
<accession>A0A9E6RC53</accession>
<dbReference type="GO" id="GO:0015074">
    <property type="term" value="P:DNA integration"/>
    <property type="evidence" value="ECO:0007669"/>
    <property type="project" value="UniProtKB-KW"/>
</dbReference>
<dbReference type="GO" id="GO:0003677">
    <property type="term" value="F:DNA binding"/>
    <property type="evidence" value="ECO:0007669"/>
    <property type="project" value="InterPro"/>
</dbReference>
<evidence type="ECO:0000313" key="6">
    <source>
        <dbReference type="Proteomes" id="UP000825701"/>
    </source>
</evidence>
<feature type="region of interest" description="Disordered" evidence="4">
    <location>
        <begin position="337"/>
        <end position="366"/>
    </location>
</feature>
<dbReference type="RefSeq" id="WP_261403710.1">
    <property type="nucleotide sequence ID" value="NZ_CP081869.1"/>
</dbReference>
<dbReference type="KEGG" id="cmet:K6K41_01860"/>
<dbReference type="GO" id="GO:0006310">
    <property type="term" value="P:DNA recombination"/>
    <property type="evidence" value="ECO:0007669"/>
    <property type="project" value="UniProtKB-KW"/>
</dbReference>
<dbReference type="InterPro" id="IPR011010">
    <property type="entry name" value="DNA_brk_join_enz"/>
</dbReference>
<dbReference type="SUPFAM" id="SSF56349">
    <property type="entry name" value="DNA breaking-rejoining enzymes"/>
    <property type="match status" value="1"/>
</dbReference>
<comment type="similarity">
    <text evidence="1">Belongs to the 'phage' integrase family.</text>
</comment>
<evidence type="ECO:0000256" key="3">
    <source>
        <dbReference type="ARBA" id="ARBA00023172"/>
    </source>
</evidence>
<proteinExistence type="inferred from homology"/>
<evidence type="ECO:0000256" key="4">
    <source>
        <dbReference type="SAM" id="MobiDB-lite"/>
    </source>
</evidence>
<reference evidence="5" key="1">
    <citation type="submission" date="2021-08" db="EMBL/GenBank/DDBJ databases">
        <authorList>
            <person name="Zhang H."/>
            <person name="Xu M."/>
            <person name="Yu Z."/>
            <person name="Yang L."/>
            <person name="Cai Y."/>
        </authorList>
    </citation>
    <scope>NUCLEOTIDE SEQUENCE</scope>
    <source>
        <strain evidence="5">CHL1</strain>
    </source>
</reference>
<dbReference type="EMBL" id="CP081869">
    <property type="protein sequence ID" value="QZO00508.1"/>
    <property type="molecule type" value="Genomic_DNA"/>
</dbReference>
<dbReference type="AlphaFoldDB" id="A0A9E6RC53"/>
<sequence>MVEDDPQDPTLITLTIAKHLAREVRAALKAGRDAKIYVRTYREQLILGGTSASDAHVFATHASAQGNSASVGEMSWTWRECVDAFLKRKLQKLKEGRNQQQYARYLRHAAFTPIAGRRVAELRFLDLFRIQQALTPGGGPDEDGRPNSTTFRCMSEAVAMLDWAKTTKPVESGLAYVAEPWWRQIKVDYSAKKRLRAPGPDELARTLAIVEHERRRNDDPLVVMPGVLAALRVGIATGQRVGALIQLERANIKTHPDEEGWWIAHWTADQMKTPLDHAIPIPPTAYAVMREAWDEIDRRRALRGLARSKWAFPSHRGDGHVAPNAISQLFDRLRGKPARTSYKAAREREGKPGPKPSPSRGRARPNLFRLSGIDDWTMHDGRRSITNELVNAGLGRAASAILAHTTEIRLPLSEETLHETMARTTSKHYFTAQQIHLKTEGMKLWSETLTAALQRERVSPKRDH</sequence>
<evidence type="ECO:0008006" key="7">
    <source>
        <dbReference type="Google" id="ProtNLM"/>
    </source>
</evidence>
<dbReference type="Gene3D" id="1.10.443.10">
    <property type="entry name" value="Intergrase catalytic core"/>
    <property type="match status" value="1"/>
</dbReference>
<dbReference type="PANTHER" id="PTHR30629">
    <property type="entry name" value="PROPHAGE INTEGRASE"/>
    <property type="match status" value="1"/>
</dbReference>
<evidence type="ECO:0000313" key="5">
    <source>
        <dbReference type="EMBL" id="QZO00508.1"/>
    </source>
</evidence>
<dbReference type="Proteomes" id="UP000825701">
    <property type="component" value="Chromosome"/>
</dbReference>
<gene>
    <name evidence="5" type="ORF">K6K41_01860</name>
</gene>